<dbReference type="GO" id="GO:0006325">
    <property type="term" value="P:chromatin organization"/>
    <property type="evidence" value="ECO:0007669"/>
    <property type="project" value="UniProtKB-KW"/>
</dbReference>
<protein>
    <submittedName>
        <fullName evidence="9">Uncharacterized protein</fullName>
    </submittedName>
</protein>
<dbReference type="GO" id="GO:0005634">
    <property type="term" value="C:nucleus"/>
    <property type="evidence" value="ECO:0007669"/>
    <property type="project" value="UniProtKB-SubCell"/>
</dbReference>
<dbReference type="PANTHER" id="PTHR10880:SF15">
    <property type="entry name" value="MSL COMPLEX SUBUNIT 3"/>
    <property type="match status" value="1"/>
</dbReference>
<dbReference type="InParanoid" id="F2UJ73"/>
<dbReference type="InterPro" id="IPR038217">
    <property type="entry name" value="MRG_C_sf"/>
</dbReference>
<keyword evidence="2" id="KW-0156">Chromatin regulator</keyword>
<feature type="region of interest" description="Disordered" evidence="6">
    <location>
        <begin position="77"/>
        <end position="108"/>
    </location>
</feature>
<evidence type="ECO:0000256" key="2">
    <source>
        <dbReference type="ARBA" id="ARBA00022853"/>
    </source>
</evidence>
<evidence type="ECO:0000256" key="6">
    <source>
        <dbReference type="SAM" id="MobiDB-lite"/>
    </source>
</evidence>
<dbReference type="InterPro" id="IPR025995">
    <property type="entry name" value="Tudor-knot"/>
</dbReference>
<keyword evidence="5" id="KW-0539">Nucleus</keyword>
<dbReference type="AlphaFoldDB" id="F2UJ73"/>
<evidence type="ECO:0000313" key="9">
    <source>
        <dbReference type="EMBL" id="EGD77021.1"/>
    </source>
</evidence>
<dbReference type="GO" id="GO:0006355">
    <property type="term" value="P:regulation of DNA-templated transcription"/>
    <property type="evidence" value="ECO:0007669"/>
    <property type="project" value="InterPro"/>
</dbReference>
<dbReference type="Proteomes" id="UP000007799">
    <property type="component" value="Unassembled WGS sequence"/>
</dbReference>
<dbReference type="GO" id="GO:0035267">
    <property type="term" value="C:NuA4 histone acetyltransferase complex"/>
    <property type="evidence" value="ECO:0007669"/>
    <property type="project" value="TreeGrafter"/>
</dbReference>
<dbReference type="KEGG" id="sre:PTSG_07363"/>
<dbReference type="eggNOG" id="KOG3001">
    <property type="taxonomic scope" value="Eukaryota"/>
</dbReference>
<name>F2UJ73_SALR5</name>
<accession>F2UJ73</accession>
<evidence type="ECO:0000256" key="4">
    <source>
        <dbReference type="ARBA" id="ARBA00023163"/>
    </source>
</evidence>
<dbReference type="InterPro" id="IPR026541">
    <property type="entry name" value="MRG_dom"/>
</dbReference>
<feature type="compositionally biased region" description="Low complexity" evidence="6">
    <location>
        <begin position="91"/>
        <end position="108"/>
    </location>
</feature>
<dbReference type="OrthoDB" id="124855at2759"/>
<dbReference type="RefSeq" id="XP_004990861.1">
    <property type="nucleotide sequence ID" value="XM_004990804.1"/>
</dbReference>
<evidence type="ECO:0000259" key="7">
    <source>
        <dbReference type="Pfam" id="PF05712"/>
    </source>
</evidence>
<dbReference type="Gene3D" id="1.10.274.30">
    <property type="entry name" value="MRG domain"/>
    <property type="match status" value="1"/>
</dbReference>
<reference evidence="9" key="1">
    <citation type="submission" date="2009-08" db="EMBL/GenBank/DDBJ databases">
        <title>Annotation of Salpingoeca rosetta.</title>
        <authorList>
            <consortium name="The Broad Institute Genome Sequencing Platform"/>
            <person name="Russ C."/>
            <person name="Cuomo C."/>
            <person name="Burger G."/>
            <person name="Gray M.W."/>
            <person name="Holland P.W.H."/>
            <person name="King N."/>
            <person name="Lang F.B.F."/>
            <person name="Roger A.J."/>
            <person name="Ruiz-Trillo I."/>
            <person name="Young S.K."/>
            <person name="Zeng Q."/>
            <person name="Gargeya S."/>
            <person name="Alvarado L."/>
            <person name="Berlin A."/>
            <person name="Chapman S.B."/>
            <person name="Chen Z."/>
            <person name="Freedman E."/>
            <person name="Gellesch M."/>
            <person name="Goldberg J."/>
            <person name="Griggs A."/>
            <person name="Gujja S."/>
            <person name="Heilman E."/>
            <person name="Heiman D."/>
            <person name="Howarth C."/>
            <person name="Mehta T."/>
            <person name="Neiman D."/>
            <person name="Pearson M."/>
            <person name="Roberts A."/>
            <person name="Saif S."/>
            <person name="Shea T."/>
            <person name="Shenoy N."/>
            <person name="Sisk P."/>
            <person name="Stolte C."/>
            <person name="Sykes S."/>
            <person name="White J."/>
            <person name="Yandava C."/>
            <person name="Haas B."/>
            <person name="Nusbaum C."/>
            <person name="Birren B."/>
        </authorList>
    </citation>
    <scope>NUCLEOTIDE SEQUENCE [LARGE SCALE GENOMIC DNA]</scope>
    <source>
        <strain evidence="9">ATCC 50818</strain>
    </source>
</reference>
<dbReference type="PROSITE" id="PS51640">
    <property type="entry name" value="MRG"/>
    <property type="match status" value="1"/>
</dbReference>
<keyword evidence="4" id="KW-0804">Transcription</keyword>
<dbReference type="Pfam" id="PF11717">
    <property type="entry name" value="Tudor-knot"/>
    <property type="match status" value="1"/>
</dbReference>
<sequence>MSFAYEINDKVFAEYGGHLYEAKCVKRRMKDGIPQYYLKYFGFGKRNNRWQPEKDLYPYNEENREVMLDRREAARRLEEEQKQAKARKRASTSSASPSGGAQRSSLSVPPSLSRNLVLQHLRHADRMLIPLPRRPSVHEILSRFRHHDIDAKDDTRRQQEEEFCANMEVVFSTALGQRLLWSIERAQYMHWLKKRDALPVDDQVTFFARIYGAEHFLRLIVLMPELLRVCVPANMPIFQREHAVFLRELIEFMNGHQDELFTPTYQPSPPEYLRLSHFAGL</sequence>
<keyword evidence="3" id="KW-0805">Transcription regulation</keyword>
<dbReference type="Gene3D" id="2.30.30.140">
    <property type="match status" value="1"/>
</dbReference>
<dbReference type="InterPro" id="IPR008676">
    <property type="entry name" value="MRG"/>
</dbReference>
<dbReference type="GeneID" id="16071424"/>
<dbReference type="STRING" id="946362.F2UJ73"/>
<dbReference type="InterPro" id="IPR016197">
    <property type="entry name" value="Chromo-like_dom_sf"/>
</dbReference>
<dbReference type="SUPFAM" id="SSF54160">
    <property type="entry name" value="Chromo domain-like"/>
    <property type="match status" value="1"/>
</dbReference>
<evidence type="ECO:0000259" key="8">
    <source>
        <dbReference type="Pfam" id="PF11717"/>
    </source>
</evidence>
<dbReference type="Pfam" id="PF05712">
    <property type="entry name" value="MRG"/>
    <property type="match status" value="1"/>
</dbReference>
<evidence type="ECO:0000256" key="3">
    <source>
        <dbReference type="ARBA" id="ARBA00023015"/>
    </source>
</evidence>
<feature type="domain" description="Tudor-knot" evidence="8">
    <location>
        <begin position="7"/>
        <end position="56"/>
    </location>
</feature>
<evidence type="ECO:0000256" key="1">
    <source>
        <dbReference type="ARBA" id="ARBA00004123"/>
    </source>
</evidence>
<dbReference type="EMBL" id="GL832976">
    <property type="protein sequence ID" value="EGD77021.1"/>
    <property type="molecule type" value="Genomic_DNA"/>
</dbReference>
<gene>
    <name evidence="9" type="ORF">PTSG_07363</name>
</gene>
<organism evidence="10">
    <name type="scientific">Salpingoeca rosetta (strain ATCC 50818 / BSB-021)</name>
    <dbReference type="NCBI Taxonomy" id="946362"/>
    <lineage>
        <taxon>Eukaryota</taxon>
        <taxon>Choanoflagellata</taxon>
        <taxon>Craspedida</taxon>
        <taxon>Salpingoecidae</taxon>
        <taxon>Salpingoeca</taxon>
    </lineage>
</organism>
<feature type="domain" description="MRG" evidence="7">
    <location>
        <begin position="87"/>
        <end position="266"/>
    </location>
</feature>
<evidence type="ECO:0000313" key="10">
    <source>
        <dbReference type="Proteomes" id="UP000007799"/>
    </source>
</evidence>
<proteinExistence type="predicted"/>
<dbReference type="PANTHER" id="PTHR10880">
    <property type="entry name" value="MORTALITY FACTOR 4-LIKE PROTEIN"/>
    <property type="match status" value="1"/>
</dbReference>
<comment type="subcellular location">
    <subcellularLocation>
        <location evidence="1">Nucleus</location>
    </subcellularLocation>
</comment>
<evidence type="ECO:0000256" key="5">
    <source>
        <dbReference type="ARBA" id="ARBA00023242"/>
    </source>
</evidence>
<keyword evidence="10" id="KW-1185">Reference proteome</keyword>